<reference evidence="3" key="1">
    <citation type="submission" date="2020-12" db="EMBL/GenBank/DDBJ databases">
        <title>Leucobacter sp. CAS2, isolated from Chromium sludge.</title>
        <authorList>
            <person name="Xu Z."/>
        </authorList>
    </citation>
    <scope>NUCLEOTIDE SEQUENCE</scope>
    <source>
        <strain evidence="3">CSA2</strain>
    </source>
</reference>
<gene>
    <name evidence="3" type="ORF">JD292_07085</name>
</gene>
<name>A0A934UXB2_9MICO</name>
<organism evidence="3 4">
    <name type="scientific">Leucobacter edaphi</name>
    <dbReference type="NCBI Taxonomy" id="2796472"/>
    <lineage>
        <taxon>Bacteria</taxon>
        <taxon>Bacillati</taxon>
        <taxon>Actinomycetota</taxon>
        <taxon>Actinomycetes</taxon>
        <taxon>Micrococcales</taxon>
        <taxon>Microbacteriaceae</taxon>
        <taxon>Leucobacter</taxon>
    </lineage>
</organism>
<keyword evidence="4" id="KW-1185">Reference proteome</keyword>
<dbReference type="PANTHER" id="PTHR33164:SF106">
    <property type="entry name" value="TRANSCRIPTIONAL REGULATORY PROTEIN"/>
    <property type="match status" value="1"/>
</dbReference>
<evidence type="ECO:0000256" key="1">
    <source>
        <dbReference type="SAM" id="MobiDB-lite"/>
    </source>
</evidence>
<sequence length="194" mass="21021">MSESWPRSGDAPRIYDVDANDPDSRLIDRSSMDADSMRQIGEIMAALHALRTAEERLSEASLAYMKLGRNDMRAIHFLIVTGNSGAIATPGQVAAHLSISTASTTKLLDRLERAGHITRSTHPDDRRAIALAVTPSTREAAIETVGRQQAKRFHAAARLTPSEREVVARFITDMARELDVSGEAWASGGAPEGT</sequence>
<proteinExistence type="predicted"/>
<dbReference type="RefSeq" id="WP_200132050.1">
    <property type="nucleotide sequence ID" value="NZ_JAEHOI010000006.1"/>
</dbReference>
<dbReference type="SUPFAM" id="SSF46785">
    <property type="entry name" value="Winged helix' DNA-binding domain"/>
    <property type="match status" value="1"/>
</dbReference>
<evidence type="ECO:0000313" key="4">
    <source>
        <dbReference type="Proteomes" id="UP000618733"/>
    </source>
</evidence>
<feature type="region of interest" description="Disordered" evidence="1">
    <location>
        <begin position="1"/>
        <end position="22"/>
    </location>
</feature>
<evidence type="ECO:0000313" key="3">
    <source>
        <dbReference type="EMBL" id="MBK0421835.1"/>
    </source>
</evidence>
<dbReference type="GO" id="GO:0003700">
    <property type="term" value="F:DNA-binding transcription factor activity"/>
    <property type="evidence" value="ECO:0007669"/>
    <property type="project" value="InterPro"/>
</dbReference>
<dbReference type="SMART" id="SM00347">
    <property type="entry name" value="HTH_MARR"/>
    <property type="match status" value="1"/>
</dbReference>
<evidence type="ECO:0000259" key="2">
    <source>
        <dbReference type="PROSITE" id="PS50995"/>
    </source>
</evidence>
<dbReference type="PANTHER" id="PTHR33164">
    <property type="entry name" value="TRANSCRIPTIONAL REGULATOR, MARR FAMILY"/>
    <property type="match status" value="1"/>
</dbReference>
<dbReference type="Pfam" id="PF12802">
    <property type="entry name" value="MarR_2"/>
    <property type="match status" value="1"/>
</dbReference>
<dbReference type="InterPro" id="IPR000835">
    <property type="entry name" value="HTH_MarR-typ"/>
</dbReference>
<dbReference type="AlphaFoldDB" id="A0A934UXB2"/>
<dbReference type="PROSITE" id="PS50995">
    <property type="entry name" value="HTH_MARR_2"/>
    <property type="match status" value="1"/>
</dbReference>
<dbReference type="Proteomes" id="UP000618733">
    <property type="component" value="Unassembled WGS sequence"/>
</dbReference>
<dbReference type="PRINTS" id="PR00598">
    <property type="entry name" value="HTHMARR"/>
</dbReference>
<comment type="caution">
    <text evidence="3">The sequence shown here is derived from an EMBL/GenBank/DDBJ whole genome shotgun (WGS) entry which is preliminary data.</text>
</comment>
<dbReference type="InterPro" id="IPR036390">
    <property type="entry name" value="WH_DNA-bd_sf"/>
</dbReference>
<dbReference type="GO" id="GO:0006950">
    <property type="term" value="P:response to stress"/>
    <property type="evidence" value="ECO:0007669"/>
    <property type="project" value="TreeGrafter"/>
</dbReference>
<dbReference type="Gene3D" id="1.10.10.10">
    <property type="entry name" value="Winged helix-like DNA-binding domain superfamily/Winged helix DNA-binding domain"/>
    <property type="match status" value="1"/>
</dbReference>
<feature type="domain" description="HTH marR-type" evidence="2">
    <location>
        <begin position="33"/>
        <end position="176"/>
    </location>
</feature>
<accession>A0A934UXB2</accession>
<dbReference type="InterPro" id="IPR039422">
    <property type="entry name" value="MarR/SlyA-like"/>
</dbReference>
<dbReference type="EMBL" id="JAEHOI010000006">
    <property type="protein sequence ID" value="MBK0421835.1"/>
    <property type="molecule type" value="Genomic_DNA"/>
</dbReference>
<protein>
    <submittedName>
        <fullName evidence="3">MarR family transcriptional regulator</fullName>
    </submittedName>
</protein>
<dbReference type="InterPro" id="IPR036388">
    <property type="entry name" value="WH-like_DNA-bd_sf"/>
</dbReference>